<sequence>DEEERLRPSSDLLQMVAERLANSHGILIFRSICHETRIIAEDHVANADTVLHLNEFDDKNAFTRDDMAQWWEGRREAEDTTVGLGKENRSHSQVSAFLNMRSVEKKPLTDMDGRMSHPSSAASTVDSLLLLKHPLKTLYAACLLHDSQAGDVARLMRKGGRKLRGVWLGHNRADLVNQVKRWKVIRSFEHRQASRKTLKKLPLQNITHLRLSIVDSTVNIEDIADYLVNGDNLRSLELNIAPSPYSDHPEGSTDFERYTLFTKRSYDRADYDSDLDDMVLNVEDGEPDPMTLCMPSLENLATNVANVKLLWQLRDSSPLLRNLLSLRVGTLSTSRELITSSELFADTKESRKHKQPGFFSLEEAYETVLEHLTVGINFMKSLFSIQKNTLFFLQISIQLPPSLRRFSVSLFYNSVVRPCVPFIKWAEPDVEAPNTDHIGIEEMNLHFERAFDLRGLPALLPRTIKKLSIAVNYENEEDARCIGSFMDMLPGLERLESLEDLHIQIWGVRCLQPLVASVAACSSLAARLKRLAVAAYPVDDTFFEGDAFPSWLRSSLSSFPRIRTIGLHAAVLVRMVPEERRSGYSWRNGVAWLANETLSGRQIGQIDAETATNLEEIELDVTPALPILDYGEDYPITPHWGV</sequence>
<feature type="non-terminal residue" evidence="1">
    <location>
        <position position="1"/>
    </location>
</feature>
<name>A0AAV5SIW7_9BILA</name>
<protein>
    <submittedName>
        <fullName evidence="1">Uncharacterized protein</fullName>
    </submittedName>
</protein>
<dbReference type="AlphaFoldDB" id="A0AAV5SIW7"/>
<keyword evidence="2" id="KW-1185">Reference proteome</keyword>
<accession>A0AAV5SIW7</accession>
<comment type="caution">
    <text evidence="1">The sequence shown here is derived from an EMBL/GenBank/DDBJ whole genome shotgun (WGS) entry which is preliminary data.</text>
</comment>
<organism evidence="1 2">
    <name type="scientific">Pristionchus entomophagus</name>
    <dbReference type="NCBI Taxonomy" id="358040"/>
    <lineage>
        <taxon>Eukaryota</taxon>
        <taxon>Metazoa</taxon>
        <taxon>Ecdysozoa</taxon>
        <taxon>Nematoda</taxon>
        <taxon>Chromadorea</taxon>
        <taxon>Rhabditida</taxon>
        <taxon>Rhabditina</taxon>
        <taxon>Diplogasteromorpha</taxon>
        <taxon>Diplogasteroidea</taxon>
        <taxon>Neodiplogasteridae</taxon>
        <taxon>Pristionchus</taxon>
    </lineage>
</organism>
<evidence type="ECO:0000313" key="2">
    <source>
        <dbReference type="Proteomes" id="UP001432027"/>
    </source>
</evidence>
<gene>
    <name evidence="1" type="ORF">PENTCL1PPCAC_5396</name>
</gene>
<proteinExistence type="predicted"/>
<feature type="non-terminal residue" evidence="1">
    <location>
        <position position="642"/>
    </location>
</feature>
<reference evidence="1" key="1">
    <citation type="submission" date="2023-10" db="EMBL/GenBank/DDBJ databases">
        <title>Genome assembly of Pristionchus species.</title>
        <authorList>
            <person name="Yoshida K."/>
            <person name="Sommer R.J."/>
        </authorList>
    </citation>
    <scope>NUCLEOTIDE SEQUENCE</scope>
    <source>
        <strain evidence="1">RS0144</strain>
    </source>
</reference>
<evidence type="ECO:0000313" key="1">
    <source>
        <dbReference type="EMBL" id="GMS83221.1"/>
    </source>
</evidence>
<dbReference type="EMBL" id="BTSX01000002">
    <property type="protein sequence ID" value="GMS83221.1"/>
    <property type="molecule type" value="Genomic_DNA"/>
</dbReference>
<dbReference type="Proteomes" id="UP001432027">
    <property type="component" value="Unassembled WGS sequence"/>
</dbReference>